<proteinExistence type="predicted"/>
<dbReference type="NCBIfam" id="NF033446">
    <property type="entry name" value="BREX_PglZ_2"/>
    <property type="match status" value="1"/>
</dbReference>
<organism evidence="3 4">
    <name type="scientific">Occultella gossypii</name>
    <dbReference type="NCBI Taxonomy" id="2800820"/>
    <lineage>
        <taxon>Bacteria</taxon>
        <taxon>Bacillati</taxon>
        <taxon>Actinomycetota</taxon>
        <taxon>Actinomycetes</taxon>
        <taxon>Micrococcales</taxon>
        <taxon>Ruaniaceae</taxon>
        <taxon>Occultella</taxon>
    </lineage>
</organism>
<accession>A0ABS7S5P6</accession>
<dbReference type="Proteomes" id="UP000826651">
    <property type="component" value="Unassembled WGS sequence"/>
</dbReference>
<keyword evidence="4" id="KW-1185">Reference proteome</keyword>
<feature type="domain" description="Alkaline phosphatase-like protein PglZ C-terminal" evidence="2">
    <location>
        <begin position="793"/>
        <end position="892"/>
    </location>
</feature>
<protein>
    <submittedName>
        <fullName evidence="3">BREX-2 system phosphatase PglZ</fullName>
    </submittedName>
</protein>
<dbReference type="SUPFAM" id="SSF53649">
    <property type="entry name" value="Alkaline phosphatase-like"/>
    <property type="match status" value="1"/>
</dbReference>
<dbReference type="InterPro" id="IPR058880">
    <property type="entry name" value="PglZ_N"/>
</dbReference>
<dbReference type="EMBL" id="JAGSHT010000004">
    <property type="protein sequence ID" value="MBZ2195402.1"/>
    <property type="molecule type" value="Genomic_DNA"/>
</dbReference>
<gene>
    <name evidence="3" type="primary">pglZ</name>
    <name evidence="3" type="ORF">KCQ71_04515</name>
</gene>
<evidence type="ECO:0000313" key="3">
    <source>
        <dbReference type="EMBL" id="MBZ2195402.1"/>
    </source>
</evidence>
<reference evidence="3 4" key="1">
    <citation type="submission" date="2021-04" db="EMBL/GenBank/DDBJ databases">
        <title>Ruania sp. nov., isolated from sandy soil of mangrove forest.</title>
        <authorList>
            <person name="Ge X."/>
            <person name="Huang R."/>
            <person name="Liu W."/>
        </authorList>
    </citation>
    <scope>NUCLEOTIDE SEQUENCE [LARGE SCALE GENOMIC DNA]</scope>
    <source>
        <strain evidence="3 4">N2-46</strain>
    </source>
</reference>
<dbReference type="InterPro" id="IPR017850">
    <property type="entry name" value="Alkaline_phosphatase_core_sf"/>
</dbReference>
<evidence type="ECO:0000259" key="2">
    <source>
        <dbReference type="Pfam" id="PF25863"/>
    </source>
</evidence>
<dbReference type="Pfam" id="PF25863">
    <property type="entry name" value="PglZ_C"/>
    <property type="match status" value="1"/>
</dbReference>
<feature type="domain" description="Alkaline phosphatase-like protein PglZ N-terminal" evidence="1">
    <location>
        <begin position="25"/>
        <end position="106"/>
    </location>
</feature>
<dbReference type="InterPro" id="IPR047992">
    <property type="entry name" value="BREX_PglZ"/>
</dbReference>
<comment type="caution">
    <text evidence="3">The sequence shown here is derived from an EMBL/GenBank/DDBJ whole genome shotgun (WGS) entry which is preliminary data.</text>
</comment>
<sequence>MSAPATSTVPLASAGLVTERARSLVSRGSARMLLLRSEPRWDGPPSIAVDGTTVQIRPGRSQLAVLTDYTDLPDDEYLVVLTDRNEQDLGSAVMLRAAGQTIERPDDWSAVASMVGAHTIDPALRKQGQWAAGALLEHRPRSGWPQVTTGVLTADAAFGNLLAELLGELLPARWDASRLTEVLHGASARAVWAATDEDLRKHLTRWAGDALGPQTVFVLAAAASTQVSVVAIGLAMDVLWPAQPPAQIEADRISARTRIERYVGGRPVESLHARALALDARDTLERMLDADDPDHANVLRQAEALLGDLGWPDGALLSSVLPAGRSARSEVLAQAIQGFLAGRGTDAVEEGLRDVLAHRLSRHEGREVEAARMATRLVRWLESEPADTSATLGDSLHLQVDDGGWADRALASIWTGSALAPVAHAYRRLAERVQAIRAKRDFTAAQQLAAVTATDEPTPAVVLLENLLKEVVHPLTKATRVLLIVLDGMSTRVATEIAQGAMEAGWTELIPAASSTRAAGLAVLPTMTTFSRTSLLSGELRAGTQATEKSRFPKVIEGPIFHKDDLRPAGGDLVAQVVGTAIDDRATTVVGVVLNTIDDSLAKDDPDGTRWNLDRVQHLRALLNRATLAGRTVILTADHGHVVERGGEYRATAGADTRWRPVSTGAAATDEIEVRGRRVLAAGGEAVLAVTVGLRYGAKAAGYHGGGSLAEITVPIIVLDRSNRPQIGGWKIAPSQTPSWWNEPAVKHRYESVVEERTDKTRRRRPREEAPGQGSFDLILAQPLPVDGTAALSSVVDQLLDSDVYARQRKRAGRGALGDDVVRTLLTTLADRGGRAHRETLAGLVGSSLPAVESTLAALRRLLNVEGYAVLSDDADGVTVVLDEALLRDQFELGGQR</sequence>
<evidence type="ECO:0000259" key="1">
    <source>
        <dbReference type="Pfam" id="PF25862"/>
    </source>
</evidence>
<dbReference type="RefSeq" id="WP_223403309.1">
    <property type="nucleotide sequence ID" value="NZ_JAGSHT010000004.1"/>
</dbReference>
<name>A0ABS7S5P6_9MICO</name>
<dbReference type="Pfam" id="PF25862">
    <property type="entry name" value="PglZ_1st"/>
    <property type="match status" value="1"/>
</dbReference>
<evidence type="ECO:0000313" key="4">
    <source>
        <dbReference type="Proteomes" id="UP000826651"/>
    </source>
</evidence>
<dbReference type="InterPro" id="IPR058882">
    <property type="entry name" value="PglZ_C"/>
</dbReference>
<dbReference type="Pfam" id="PF08665">
    <property type="entry name" value="PglZ"/>
    <property type="match status" value="1"/>
</dbReference>